<proteinExistence type="predicted"/>
<evidence type="ECO:0000256" key="5">
    <source>
        <dbReference type="ARBA" id="ARBA00033740"/>
    </source>
</evidence>
<dbReference type="SUPFAM" id="SSF48576">
    <property type="entry name" value="Terpenoid synthases"/>
    <property type="match status" value="1"/>
</dbReference>
<keyword evidence="2" id="KW-0808">Transferase</keyword>
<accession>A0A1B0GDS0</accession>
<evidence type="ECO:0000256" key="2">
    <source>
        <dbReference type="ARBA" id="ARBA00022679"/>
    </source>
</evidence>
<evidence type="ECO:0000256" key="1">
    <source>
        <dbReference type="ARBA" id="ARBA00001946"/>
    </source>
</evidence>
<dbReference type="PANTHER" id="PTHR11525">
    <property type="entry name" value="FARNESYL-PYROPHOSPHATE SYNTHETASE"/>
    <property type="match status" value="1"/>
</dbReference>
<dbReference type="EnsemblMetazoa" id="GMOY011444-RA">
    <property type="protein sequence ID" value="GMOY011444-PA"/>
    <property type="gene ID" value="GMOY011444"/>
</dbReference>
<dbReference type="GO" id="GO:0004161">
    <property type="term" value="F:dimethylallyltranstransferase activity"/>
    <property type="evidence" value="ECO:0007669"/>
    <property type="project" value="TreeGrafter"/>
</dbReference>
<keyword evidence="4" id="KW-0460">Magnesium</keyword>
<dbReference type="PANTHER" id="PTHR11525:SF0">
    <property type="entry name" value="FARNESYL PYROPHOSPHATE SYNTHASE"/>
    <property type="match status" value="1"/>
</dbReference>
<protein>
    <submittedName>
        <fullName evidence="7">Uncharacterized protein</fullName>
    </submittedName>
</protein>
<dbReference type="Pfam" id="PF00348">
    <property type="entry name" value="polyprenyl_synt"/>
    <property type="match status" value="1"/>
</dbReference>
<evidence type="ECO:0000256" key="3">
    <source>
        <dbReference type="ARBA" id="ARBA00022723"/>
    </source>
</evidence>
<dbReference type="GO" id="GO:0045337">
    <property type="term" value="P:farnesyl diphosphate biosynthetic process"/>
    <property type="evidence" value="ECO:0007669"/>
    <property type="project" value="TreeGrafter"/>
</dbReference>
<comment type="pathway">
    <text evidence="5">Pheromone biosynthesis.</text>
</comment>
<dbReference type="InterPro" id="IPR008949">
    <property type="entry name" value="Isoprenoid_synthase_dom_sf"/>
</dbReference>
<dbReference type="InterPro" id="IPR039702">
    <property type="entry name" value="FPS1-like"/>
</dbReference>
<dbReference type="VEuPathDB" id="VectorBase:GMOY011444"/>
<feature type="region of interest" description="Disordered" evidence="6">
    <location>
        <begin position="197"/>
        <end position="223"/>
    </location>
</feature>
<evidence type="ECO:0000313" key="8">
    <source>
        <dbReference type="Proteomes" id="UP000092444"/>
    </source>
</evidence>
<dbReference type="AlphaFoldDB" id="A0A1B0GDS0"/>
<dbReference type="Proteomes" id="UP000092444">
    <property type="component" value="Unassembled WGS sequence"/>
</dbReference>
<keyword evidence="8" id="KW-1185">Reference proteome</keyword>
<evidence type="ECO:0000313" key="7">
    <source>
        <dbReference type="EnsemblMetazoa" id="GMOY011444-PA"/>
    </source>
</evidence>
<dbReference type="GO" id="GO:0042811">
    <property type="term" value="P:pheromone biosynthetic process"/>
    <property type="evidence" value="ECO:0007669"/>
    <property type="project" value="UniProtKB-ARBA"/>
</dbReference>
<comment type="cofactor">
    <cofactor evidence="1">
        <name>Mg(2+)</name>
        <dbReference type="ChEBI" id="CHEBI:18420"/>
    </cofactor>
</comment>
<reference evidence="7" key="1">
    <citation type="submission" date="2020-05" db="UniProtKB">
        <authorList>
            <consortium name="EnsemblMetazoa"/>
        </authorList>
    </citation>
    <scope>IDENTIFICATION</scope>
    <source>
        <strain evidence="7">Yale</strain>
    </source>
</reference>
<dbReference type="STRING" id="37546.A0A1B0GDS0"/>
<keyword evidence="3" id="KW-0479">Metal-binding</keyword>
<dbReference type="EMBL" id="CCAG010012023">
    <property type="status" value="NOT_ANNOTATED_CDS"/>
    <property type="molecule type" value="Genomic_DNA"/>
</dbReference>
<dbReference type="InterPro" id="IPR000092">
    <property type="entry name" value="Polyprenyl_synt"/>
</dbReference>
<organism evidence="7 8">
    <name type="scientific">Glossina morsitans morsitans</name>
    <name type="common">Savannah tsetse fly</name>
    <dbReference type="NCBI Taxonomy" id="37546"/>
    <lineage>
        <taxon>Eukaryota</taxon>
        <taxon>Metazoa</taxon>
        <taxon>Ecdysozoa</taxon>
        <taxon>Arthropoda</taxon>
        <taxon>Hexapoda</taxon>
        <taxon>Insecta</taxon>
        <taxon>Pterygota</taxon>
        <taxon>Neoptera</taxon>
        <taxon>Endopterygota</taxon>
        <taxon>Diptera</taxon>
        <taxon>Brachycera</taxon>
        <taxon>Muscomorpha</taxon>
        <taxon>Hippoboscoidea</taxon>
        <taxon>Glossinidae</taxon>
        <taxon>Glossina</taxon>
    </lineage>
</organism>
<name>A0A1B0GDS0_GLOMM</name>
<dbReference type="PhylomeDB" id="A0A1B0GDS0"/>
<sequence>MHNALLGVSRHIEPGQCEHQYDFRFISQFYWHNGELIKIELMHNAEQLINRDHCMNINLLYPEQKQFSCYLDLMHLFHETTFITTCGQRLDMLNSNKSVSTFTMDTYNTIAANKTSHYTFYLPIAAAMHLAGLKNAEALRQIKIIAMKGKMISWIVSVNQKSPVNWALTYKMINVPAVLWMQRANIDHECLEGSLKNSTQLEKKEKSSPWPMSSAHKHRLEEY</sequence>
<evidence type="ECO:0000256" key="6">
    <source>
        <dbReference type="SAM" id="MobiDB-lite"/>
    </source>
</evidence>
<dbReference type="GO" id="GO:0004337">
    <property type="term" value="F:(2E,6E)-farnesyl diphosphate synthase activity"/>
    <property type="evidence" value="ECO:0007669"/>
    <property type="project" value="TreeGrafter"/>
</dbReference>
<dbReference type="GO" id="GO:0005737">
    <property type="term" value="C:cytoplasm"/>
    <property type="evidence" value="ECO:0007669"/>
    <property type="project" value="TreeGrafter"/>
</dbReference>
<evidence type="ECO:0000256" key="4">
    <source>
        <dbReference type="ARBA" id="ARBA00022842"/>
    </source>
</evidence>
<dbReference type="GO" id="GO:0046872">
    <property type="term" value="F:metal ion binding"/>
    <property type="evidence" value="ECO:0007669"/>
    <property type="project" value="UniProtKB-KW"/>
</dbReference>
<dbReference type="Gene3D" id="1.10.600.10">
    <property type="entry name" value="Farnesyl Diphosphate Synthase"/>
    <property type="match status" value="1"/>
</dbReference>